<evidence type="ECO:0000256" key="2">
    <source>
        <dbReference type="ARBA" id="ARBA00005947"/>
    </source>
</evidence>
<evidence type="ECO:0000256" key="1">
    <source>
        <dbReference type="ARBA" id="ARBA00005101"/>
    </source>
</evidence>
<feature type="region of interest" description="Disordered" evidence="5">
    <location>
        <begin position="75"/>
        <end position="94"/>
    </location>
</feature>
<dbReference type="GO" id="GO:0045150">
    <property type="term" value="P:acetoin catabolic process"/>
    <property type="evidence" value="ECO:0007669"/>
    <property type="project" value="UniProtKB-UniPathway"/>
</dbReference>
<dbReference type="InterPro" id="IPR023696">
    <property type="entry name" value="Ureohydrolase_dom_sf"/>
</dbReference>
<dbReference type="PANTHER" id="PTHR10625:SF10">
    <property type="entry name" value="HISTONE DEACETYLASE HDAC1"/>
    <property type="match status" value="1"/>
</dbReference>
<dbReference type="Gene3D" id="3.40.800.20">
    <property type="entry name" value="Histone deacetylase domain"/>
    <property type="match status" value="1"/>
</dbReference>
<comment type="similarity">
    <text evidence="2">Belongs to the histone deacetylase family.</text>
</comment>
<dbReference type="PANTHER" id="PTHR10625">
    <property type="entry name" value="HISTONE DEACETYLASE HDAC1-RELATED"/>
    <property type="match status" value="1"/>
</dbReference>
<evidence type="ECO:0000259" key="6">
    <source>
        <dbReference type="Pfam" id="PF00850"/>
    </source>
</evidence>
<evidence type="ECO:0000256" key="4">
    <source>
        <dbReference type="ARBA" id="ARBA00022627"/>
    </source>
</evidence>
<protein>
    <recommendedName>
        <fullName evidence="3">Acetoin utilization protein AcuC</fullName>
    </recommendedName>
</protein>
<gene>
    <name evidence="7" type="ORF">BBD42_27600</name>
</gene>
<accession>A0A1B2DQ41</accession>
<dbReference type="RefSeq" id="WP_099520814.1">
    <property type="nucleotide sequence ID" value="NZ_CP016808.1"/>
</dbReference>
<dbReference type="InterPro" id="IPR023801">
    <property type="entry name" value="His_deacetylse_dom"/>
</dbReference>
<dbReference type="PRINTS" id="PR01272">
    <property type="entry name" value="ACUCPROTEIN"/>
</dbReference>
<dbReference type="UniPathway" id="UPA00040"/>
<proteinExistence type="inferred from homology"/>
<reference evidence="7" key="1">
    <citation type="submission" date="2016-08" db="EMBL/GenBank/DDBJ databases">
        <title>Complete Genome Seqeunce of Paenibacillus sp. BIHB 4019 from tea rhizoplane.</title>
        <authorList>
            <person name="Thakur R."/>
            <person name="Swarnkar M.K."/>
            <person name="Gulati A."/>
        </authorList>
    </citation>
    <scope>NUCLEOTIDE SEQUENCE [LARGE SCALE GENOMIC DNA]</scope>
    <source>
        <strain evidence="7">BIHB4019</strain>
    </source>
</reference>
<feature type="domain" description="Histone deacetylase" evidence="6">
    <location>
        <begin position="22"/>
        <end position="322"/>
    </location>
</feature>
<comment type="pathway">
    <text evidence="1">Ketone degradation; acetoin degradation.</text>
</comment>
<dbReference type="InterPro" id="IPR000286">
    <property type="entry name" value="HDACs"/>
</dbReference>
<dbReference type="AlphaFoldDB" id="A0A1B2DQ41"/>
<dbReference type="InterPro" id="IPR003085">
    <property type="entry name" value="AcuC"/>
</dbReference>
<name>A0A1B2DQ41_9BACL</name>
<dbReference type="Pfam" id="PF00850">
    <property type="entry name" value="Hist_deacetyl"/>
    <property type="match status" value="1"/>
</dbReference>
<keyword evidence="4" id="KW-0006">Acetoin catabolism</keyword>
<evidence type="ECO:0000313" key="7">
    <source>
        <dbReference type="EMBL" id="ANY69844.1"/>
    </source>
</evidence>
<organism evidence="7">
    <name type="scientific">Paenibacillus sp. BIHB 4019</name>
    <dbReference type="NCBI Taxonomy" id="1870819"/>
    <lineage>
        <taxon>Bacteria</taxon>
        <taxon>Bacillati</taxon>
        <taxon>Bacillota</taxon>
        <taxon>Bacilli</taxon>
        <taxon>Bacillales</taxon>
        <taxon>Paenibacillaceae</taxon>
        <taxon>Paenibacillus</taxon>
    </lineage>
</organism>
<dbReference type="GO" id="GO:0040029">
    <property type="term" value="P:epigenetic regulation of gene expression"/>
    <property type="evidence" value="ECO:0007669"/>
    <property type="project" value="TreeGrafter"/>
</dbReference>
<evidence type="ECO:0000256" key="3">
    <source>
        <dbReference type="ARBA" id="ARBA00020218"/>
    </source>
</evidence>
<evidence type="ECO:0000256" key="5">
    <source>
        <dbReference type="SAM" id="MobiDB-lite"/>
    </source>
</evidence>
<dbReference type="PRINTS" id="PR01270">
    <property type="entry name" value="HDASUPER"/>
</dbReference>
<dbReference type="InterPro" id="IPR037138">
    <property type="entry name" value="His_deacetylse_dom_sf"/>
</dbReference>
<dbReference type="GO" id="GO:0004407">
    <property type="term" value="F:histone deacetylase activity"/>
    <property type="evidence" value="ECO:0007669"/>
    <property type="project" value="TreeGrafter"/>
</dbReference>
<dbReference type="CDD" id="cd09994">
    <property type="entry name" value="HDAC_AcuC_like"/>
    <property type="match status" value="1"/>
</dbReference>
<dbReference type="EMBL" id="CP016808">
    <property type="protein sequence ID" value="ANY69844.1"/>
    <property type="molecule type" value="Genomic_DNA"/>
</dbReference>
<sequence>MPSNAIFVHQPGCSLYKFGEEHPFNPIRLTLTVDLLQALGALPQEHWHETDRQASSQMLALAHRQDYIEAVRQLSTQAPAPEQQDSSGQFGLNTEDTPFFPGMHDAAAAIVAGSVEAAEQVMSGKTLHAYHMAGGLHHAFPERGSGFCVYNDAAVAIKHLRETYNARVLYIDTDVHHGDGVQWIFYNDPDVCTYSIHETGKFLFPGTGYVYEKGTDAGIGTCFNLPMEPYTEDDSWLECFRSSITKVAAAFKPDIIISQHGCDAHAYDPLSHIHCSMRIYSEMPAIIHELTHTFAGGKWVALGGGGYDLWRVVPRAWALVWLTMIDHPIALALAGKTGAGLKEAGFTPESNLRLPQQWLDKWQESSPSGLPEWWLDDLAQIPPIPRRSEIEAKNRAICEIAIQDL</sequence>
<dbReference type="SUPFAM" id="SSF52768">
    <property type="entry name" value="Arginase/deacetylase"/>
    <property type="match status" value="1"/>
</dbReference>